<dbReference type="SUPFAM" id="SSF48498">
    <property type="entry name" value="Tetracyclin repressor-like, C-terminal domain"/>
    <property type="match status" value="1"/>
</dbReference>
<keyword evidence="3" id="KW-0804">Transcription</keyword>
<dbReference type="InterPro" id="IPR009057">
    <property type="entry name" value="Homeodomain-like_sf"/>
</dbReference>
<dbReference type="Pfam" id="PF00440">
    <property type="entry name" value="TetR_N"/>
    <property type="match status" value="1"/>
</dbReference>
<evidence type="ECO:0000313" key="6">
    <source>
        <dbReference type="EMBL" id="EME58646.1"/>
    </source>
</evidence>
<dbReference type="PROSITE" id="PS50977">
    <property type="entry name" value="HTH_TETR_2"/>
    <property type="match status" value="1"/>
</dbReference>
<accession>M2XC18</accession>
<reference evidence="6 7" key="1">
    <citation type="journal article" date="2013" name="Genome Announc.">
        <title>Draft Genome Sequence of Amycolatopsis decaplanina Strain DSM 44594T.</title>
        <authorList>
            <person name="Kaur N."/>
            <person name="Kumar S."/>
            <person name="Bala M."/>
            <person name="Raghava G.P."/>
            <person name="Mayilraj S."/>
        </authorList>
    </citation>
    <scope>NUCLEOTIDE SEQUENCE [LARGE SCALE GENOMIC DNA]</scope>
    <source>
        <strain evidence="6 7">DSM 44594</strain>
    </source>
</reference>
<evidence type="ECO:0000313" key="7">
    <source>
        <dbReference type="Proteomes" id="UP000054226"/>
    </source>
</evidence>
<feature type="domain" description="HTH tetR-type" evidence="5">
    <location>
        <begin position="19"/>
        <end position="78"/>
    </location>
</feature>
<dbReference type="GO" id="GO:0003700">
    <property type="term" value="F:DNA-binding transcription factor activity"/>
    <property type="evidence" value="ECO:0007669"/>
    <property type="project" value="TreeGrafter"/>
</dbReference>
<sequence length="194" mass="21396">MVRTVLTTHEDPCRDVDRGARVECLLEEARHAFAAHGVEASLEEIARRAGVGIGTLYRHFPTREALVETVLREGFDTQAEVARELLDSPEPVDALKAWFAGMGEQSARYRGLPELMVDVLNDETSPLYASCHAMRDQVSQLVERAKASGELRADVTVHELLVLLHALSWAGEHLSGDKGLERLLDLVFAGLRAS</sequence>
<dbReference type="Gene3D" id="1.10.357.10">
    <property type="entry name" value="Tetracycline Repressor, domain 2"/>
    <property type="match status" value="1"/>
</dbReference>
<organism evidence="6 7">
    <name type="scientific">Amycolatopsis decaplanina DSM 44594</name>
    <dbReference type="NCBI Taxonomy" id="1284240"/>
    <lineage>
        <taxon>Bacteria</taxon>
        <taxon>Bacillati</taxon>
        <taxon>Actinomycetota</taxon>
        <taxon>Actinomycetes</taxon>
        <taxon>Pseudonocardiales</taxon>
        <taxon>Pseudonocardiaceae</taxon>
        <taxon>Amycolatopsis</taxon>
    </lineage>
</organism>
<dbReference type="InterPro" id="IPR049445">
    <property type="entry name" value="TetR_SbtR-like_C"/>
</dbReference>
<dbReference type="Proteomes" id="UP000054226">
    <property type="component" value="Unassembled WGS sequence"/>
</dbReference>
<dbReference type="PATRIC" id="fig|1284240.4.peg.3806"/>
<evidence type="ECO:0000259" key="5">
    <source>
        <dbReference type="PROSITE" id="PS50977"/>
    </source>
</evidence>
<name>M2XC18_9PSEU</name>
<dbReference type="InterPro" id="IPR050109">
    <property type="entry name" value="HTH-type_TetR-like_transc_reg"/>
</dbReference>
<keyword evidence="1" id="KW-0805">Transcription regulation</keyword>
<evidence type="ECO:0000256" key="4">
    <source>
        <dbReference type="PROSITE-ProRule" id="PRU00335"/>
    </source>
</evidence>
<dbReference type="PRINTS" id="PR00455">
    <property type="entry name" value="HTHTETR"/>
</dbReference>
<dbReference type="Pfam" id="PF21597">
    <property type="entry name" value="TetR_C_43"/>
    <property type="match status" value="1"/>
</dbReference>
<dbReference type="SUPFAM" id="SSF46689">
    <property type="entry name" value="Homeodomain-like"/>
    <property type="match status" value="1"/>
</dbReference>
<comment type="caution">
    <text evidence="6">The sequence shown here is derived from an EMBL/GenBank/DDBJ whole genome shotgun (WGS) entry which is preliminary data.</text>
</comment>
<dbReference type="AlphaFoldDB" id="M2XC18"/>
<dbReference type="PANTHER" id="PTHR30055">
    <property type="entry name" value="HTH-TYPE TRANSCRIPTIONAL REGULATOR RUTR"/>
    <property type="match status" value="1"/>
</dbReference>
<dbReference type="GO" id="GO:0000976">
    <property type="term" value="F:transcription cis-regulatory region binding"/>
    <property type="evidence" value="ECO:0007669"/>
    <property type="project" value="TreeGrafter"/>
</dbReference>
<dbReference type="InterPro" id="IPR001647">
    <property type="entry name" value="HTH_TetR"/>
</dbReference>
<evidence type="ECO:0000256" key="3">
    <source>
        <dbReference type="ARBA" id="ARBA00023163"/>
    </source>
</evidence>
<keyword evidence="2 4" id="KW-0238">DNA-binding</keyword>
<dbReference type="EMBL" id="AOHO01000055">
    <property type="protein sequence ID" value="EME58646.1"/>
    <property type="molecule type" value="Genomic_DNA"/>
</dbReference>
<dbReference type="InterPro" id="IPR036271">
    <property type="entry name" value="Tet_transcr_reg_TetR-rel_C_sf"/>
</dbReference>
<keyword evidence="7" id="KW-1185">Reference proteome</keyword>
<dbReference type="PANTHER" id="PTHR30055:SF234">
    <property type="entry name" value="HTH-TYPE TRANSCRIPTIONAL REGULATOR BETI"/>
    <property type="match status" value="1"/>
</dbReference>
<dbReference type="RefSeq" id="WP_007031602.1">
    <property type="nucleotide sequence ID" value="NZ_AOHO01000055.1"/>
</dbReference>
<protein>
    <submittedName>
        <fullName evidence="6">TetR family transcriptional regulator</fullName>
    </submittedName>
</protein>
<feature type="DNA-binding region" description="H-T-H motif" evidence="4">
    <location>
        <begin position="41"/>
        <end position="60"/>
    </location>
</feature>
<gene>
    <name evidence="6" type="ORF">H074_18743</name>
</gene>
<evidence type="ECO:0000256" key="1">
    <source>
        <dbReference type="ARBA" id="ARBA00023015"/>
    </source>
</evidence>
<proteinExistence type="predicted"/>
<evidence type="ECO:0000256" key="2">
    <source>
        <dbReference type="ARBA" id="ARBA00023125"/>
    </source>
</evidence>